<dbReference type="PANTHER" id="PTHR34454:SF2">
    <property type="entry name" value="PROTEIN TUNICAMYCIN INDUCED 1"/>
    <property type="match status" value="1"/>
</dbReference>
<dbReference type="Proteomes" id="UP001491310">
    <property type="component" value="Unassembled WGS sequence"/>
</dbReference>
<comment type="caution">
    <text evidence="1">The sequence shown here is derived from an EMBL/GenBank/DDBJ whole genome shotgun (WGS) entry which is preliminary data.</text>
</comment>
<proteinExistence type="predicted"/>
<name>A0ABR2YK11_9CHLO</name>
<evidence type="ECO:0000313" key="1">
    <source>
        <dbReference type="EMBL" id="KAK9906869.1"/>
    </source>
</evidence>
<dbReference type="InterPro" id="IPR053283">
    <property type="entry name" value="TUNICAMYCIN_INDUCED_1"/>
</dbReference>
<dbReference type="PANTHER" id="PTHR34454">
    <property type="entry name" value="TUNICAMYCIN INDUCED PROTEIN"/>
    <property type="match status" value="1"/>
</dbReference>
<protein>
    <submittedName>
        <fullName evidence="1">Uncharacterized protein</fullName>
    </submittedName>
</protein>
<gene>
    <name evidence="1" type="ORF">WJX75_009407</name>
</gene>
<reference evidence="1 2" key="1">
    <citation type="journal article" date="2024" name="Nat. Commun.">
        <title>Phylogenomics reveals the evolutionary origins of lichenization in chlorophyte algae.</title>
        <authorList>
            <person name="Puginier C."/>
            <person name="Libourel C."/>
            <person name="Otte J."/>
            <person name="Skaloud P."/>
            <person name="Haon M."/>
            <person name="Grisel S."/>
            <person name="Petersen M."/>
            <person name="Berrin J.G."/>
            <person name="Delaux P.M."/>
            <person name="Dal Grande F."/>
            <person name="Keller J."/>
        </authorList>
    </citation>
    <scope>NUCLEOTIDE SEQUENCE [LARGE SCALE GENOMIC DNA]</scope>
    <source>
        <strain evidence="1 2">SAG 216-7</strain>
    </source>
</reference>
<keyword evidence="2" id="KW-1185">Reference proteome</keyword>
<accession>A0ABR2YK11</accession>
<dbReference type="EMBL" id="JALJOT010000010">
    <property type="protein sequence ID" value="KAK9906869.1"/>
    <property type="molecule type" value="Genomic_DNA"/>
</dbReference>
<organism evidence="1 2">
    <name type="scientific">Coccomyxa subellipsoidea</name>
    <dbReference type="NCBI Taxonomy" id="248742"/>
    <lineage>
        <taxon>Eukaryota</taxon>
        <taxon>Viridiplantae</taxon>
        <taxon>Chlorophyta</taxon>
        <taxon>core chlorophytes</taxon>
        <taxon>Trebouxiophyceae</taxon>
        <taxon>Trebouxiophyceae incertae sedis</taxon>
        <taxon>Coccomyxaceae</taxon>
        <taxon>Coccomyxa</taxon>
    </lineage>
</organism>
<sequence length="408" mass="43662">MSETVTAKELQKQHSSEGLKLGDVRLASLKVFQGQQERLTIEVDGQPHRVLFSDENQWHSLSDALPVGKGKNEVATQSAMQLWSRSLEESALLPDFTLTGPLEIVLTEAQPITLYVPHHADAGLVRRIMLQPGAALTVHNARSLALRRPVDLPLPPDSFVANVWGRSVRGTAPGGSDSLSGLLHMANGLQQQALESVASEGGAAKPVAVSLEVQLGGESSFRTAAPAPGEAAPRLRVRKLPGADGAIELTVRDSQVASRGAALSAAWAWPVPLAQPAKLQRYEAGLKELLARQGLDGRVQLDSLSLAEVVVDVVTLLSLEFEVEREREQQNVTLGDGMFKLGAGPHEVWRAILALKPERSGGVAFQPLQAQLVDSARSTISISPMAEAMALGNATLPDNMHFVYPSMV</sequence>
<evidence type="ECO:0000313" key="2">
    <source>
        <dbReference type="Proteomes" id="UP001491310"/>
    </source>
</evidence>